<evidence type="ECO:0000313" key="3">
    <source>
        <dbReference type="Proteomes" id="UP000054928"/>
    </source>
</evidence>
<organism evidence="2 3">
    <name type="scientific">Plasmopara halstedii</name>
    <name type="common">Downy mildew of sunflower</name>
    <dbReference type="NCBI Taxonomy" id="4781"/>
    <lineage>
        <taxon>Eukaryota</taxon>
        <taxon>Sar</taxon>
        <taxon>Stramenopiles</taxon>
        <taxon>Oomycota</taxon>
        <taxon>Peronosporomycetes</taxon>
        <taxon>Peronosporales</taxon>
        <taxon>Peronosporaceae</taxon>
        <taxon>Plasmopara</taxon>
    </lineage>
</organism>
<feature type="region of interest" description="Disordered" evidence="1">
    <location>
        <begin position="30"/>
        <end position="49"/>
    </location>
</feature>
<dbReference type="RefSeq" id="XP_024583620.1">
    <property type="nucleotide sequence ID" value="XM_024718197.1"/>
</dbReference>
<dbReference type="Proteomes" id="UP000054928">
    <property type="component" value="Unassembled WGS sequence"/>
</dbReference>
<reference evidence="3" key="1">
    <citation type="submission" date="2014-09" db="EMBL/GenBank/DDBJ databases">
        <authorList>
            <person name="Sharma Rahul"/>
            <person name="Thines Marco"/>
        </authorList>
    </citation>
    <scope>NUCLEOTIDE SEQUENCE [LARGE SCALE GENOMIC DNA]</scope>
</reference>
<accession>A0A0N7L7J5</accession>
<dbReference type="GeneID" id="36398953"/>
<keyword evidence="3" id="KW-1185">Reference proteome</keyword>
<evidence type="ECO:0000313" key="2">
    <source>
        <dbReference type="EMBL" id="CEG47251.1"/>
    </source>
</evidence>
<sequence length="49" mass="5506">MVQPIRIGESRSITNTEKLGFISIVSDSSYSPPSNTFGHVETEEQQRDH</sequence>
<proteinExistence type="predicted"/>
<dbReference type="EMBL" id="CCYD01002371">
    <property type="protein sequence ID" value="CEG47251.1"/>
    <property type="molecule type" value="Genomic_DNA"/>
</dbReference>
<protein>
    <submittedName>
        <fullName evidence="2">Uncharacterized protein</fullName>
    </submittedName>
</protein>
<evidence type="ECO:0000256" key="1">
    <source>
        <dbReference type="SAM" id="MobiDB-lite"/>
    </source>
</evidence>
<dbReference type="AlphaFoldDB" id="A0A0N7L7J5"/>
<name>A0A0N7L7J5_PLAHL</name>
<feature type="compositionally biased region" description="Basic and acidic residues" evidence="1">
    <location>
        <begin position="40"/>
        <end position="49"/>
    </location>
</feature>